<proteinExistence type="inferred from homology"/>
<dbReference type="EMBL" id="FNVA01000012">
    <property type="protein sequence ID" value="SEG72589.1"/>
    <property type="molecule type" value="Genomic_DNA"/>
</dbReference>
<dbReference type="SUPFAM" id="SSF49303">
    <property type="entry name" value="beta-Galactosidase/glucuronidase domain"/>
    <property type="match status" value="3"/>
</dbReference>
<dbReference type="SUPFAM" id="SSF51445">
    <property type="entry name" value="(Trans)glycosidases"/>
    <property type="match status" value="1"/>
</dbReference>
<evidence type="ECO:0000256" key="13">
    <source>
        <dbReference type="SAM" id="SignalP"/>
    </source>
</evidence>
<comment type="similarity">
    <text evidence="10">Belongs to the glycosyl hydrolase 2 family. Beta-mannosidase B subfamily.</text>
</comment>
<feature type="domain" description="Glycoside hydrolase family 2 immunoglobulin-like beta-sandwich" evidence="14">
    <location>
        <begin position="230"/>
        <end position="337"/>
    </location>
</feature>
<dbReference type="Pfam" id="PF22666">
    <property type="entry name" value="Glyco_hydro_2_N2"/>
    <property type="match status" value="1"/>
</dbReference>
<evidence type="ECO:0000256" key="11">
    <source>
        <dbReference type="ARBA" id="ARBA00041069"/>
    </source>
</evidence>
<evidence type="ECO:0000259" key="17">
    <source>
        <dbReference type="Pfam" id="PF22666"/>
    </source>
</evidence>
<evidence type="ECO:0000256" key="2">
    <source>
        <dbReference type="ARBA" id="ARBA00004613"/>
    </source>
</evidence>
<dbReference type="FunFam" id="3.20.20.80:FF:000050">
    <property type="entry name" value="Beta-mannosidase B"/>
    <property type="match status" value="1"/>
</dbReference>
<evidence type="ECO:0000256" key="10">
    <source>
        <dbReference type="ARBA" id="ARBA00038429"/>
    </source>
</evidence>
<dbReference type="PANTHER" id="PTHR43730:SF1">
    <property type="entry name" value="BETA-MANNOSIDASE"/>
    <property type="match status" value="1"/>
</dbReference>
<dbReference type="GO" id="GO:0006516">
    <property type="term" value="P:glycoprotein catabolic process"/>
    <property type="evidence" value="ECO:0007669"/>
    <property type="project" value="TreeGrafter"/>
</dbReference>
<dbReference type="AlphaFoldDB" id="A0A1H6CI00"/>
<dbReference type="Pfam" id="PF00703">
    <property type="entry name" value="Glyco_hydro_2"/>
    <property type="match status" value="1"/>
</dbReference>
<keyword evidence="13" id="KW-0732">Signal</keyword>
<evidence type="ECO:0000313" key="18">
    <source>
        <dbReference type="EMBL" id="SEG72589.1"/>
    </source>
</evidence>
<accession>A0A1H6CI00</accession>
<dbReference type="Pfam" id="PF17786">
    <property type="entry name" value="Mannosidase_ig"/>
    <property type="match status" value="1"/>
</dbReference>
<keyword evidence="6" id="KW-0964">Secreted</keyword>
<dbReference type="GO" id="GO:0004567">
    <property type="term" value="F:beta-mannosidase activity"/>
    <property type="evidence" value="ECO:0007669"/>
    <property type="project" value="UniProtKB-EC"/>
</dbReference>
<dbReference type="Proteomes" id="UP000236728">
    <property type="component" value="Unassembled WGS sequence"/>
</dbReference>
<evidence type="ECO:0000256" key="7">
    <source>
        <dbReference type="ARBA" id="ARBA00022801"/>
    </source>
</evidence>
<dbReference type="OrthoDB" id="9801077at2"/>
<feature type="domain" description="Mannosidase Ig/CBM-like" evidence="16">
    <location>
        <begin position="694"/>
        <end position="784"/>
    </location>
</feature>
<dbReference type="InterPro" id="IPR041447">
    <property type="entry name" value="Mannosidase_ig"/>
</dbReference>
<keyword evidence="9" id="KW-0326">Glycosidase</keyword>
<dbReference type="GO" id="GO:0005576">
    <property type="term" value="C:extracellular region"/>
    <property type="evidence" value="ECO:0007669"/>
    <property type="project" value="UniProtKB-SubCell"/>
</dbReference>
<dbReference type="InterPro" id="IPR041625">
    <property type="entry name" value="Beta-mannosidase_Ig"/>
</dbReference>
<dbReference type="GO" id="GO:0005975">
    <property type="term" value="P:carbohydrate metabolic process"/>
    <property type="evidence" value="ECO:0007669"/>
    <property type="project" value="InterPro"/>
</dbReference>
<evidence type="ECO:0000256" key="3">
    <source>
        <dbReference type="ARBA" id="ARBA00004740"/>
    </source>
</evidence>
<keyword evidence="8" id="KW-0325">Glycoprotein</keyword>
<dbReference type="InterPro" id="IPR036156">
    <property type="entry name" value="Beta-gal/glucu_dom_sf"/>
</dbReference>
<evidence type="ECO:0000256" key="6">
    <source>
        <dbReference type="ARBA" id="ARBA00022525"/>
    </source>
</evidence>
<keyword evidence="7" id="KW-0378">Hydrolase</keyword>
<dbReference type="InterPro" id="IPR050887">
    <property type="entry name" value="Beta-mannosidase_GH2"/>
</dbReference>
<dbReference type="InterPro" id="IPR017853">
    <property type="entry name" value="GH"/>
</dbReference>
<dbReference type="InterPro" id="IPR006102">
    <property type="entry name" value="Ig-like_GH2"/>
</dbReference>
<dbReference type="Gene3D" id="2.60.120.260">
    <property type="entry name" value="Galactose-binding domain-like"/>
    <property type="match status" value="1"/>
</dbReference>
<evidence type="ECO:0000256" key="4">
    <source>
        <dbReference type="ARBA" id="ARBA00011738"/>
    </source>
</evidence>
<comment type="subunit">
    <text evidence="4">Homodimer.</text>
</comment>
<feature type="chain" id="PRO_5009294875" description="Beta-mannosidase B" evidence="13">
    <location>
        <begin position="25"/>
        <end position="875"/>
    </location>
</feature>
<feature type="domain" description="Beta-mannosidase Ig-fold" evidence="15">
    <location>
        <begin position="788"/>
        <end position="866"/>
    </location>
</feature>
<evidence type="ECO:0000259" key="16">
    <source>
        <dbReference type="Pfam" id="PF17786"/>
    </source>
</evidence>
<dbReference type="PANTHER" id="PTHR43730">
    <property type="entry name" value="BETA-MANNOSIDASE"/>
    <property type="match status" value="1"/>
</dbReference>
<evidence type="ECO:0000256" key="12">
    <source>
        <dbReference type="ARBA" id="ARBA00041614"/>
    </source>
</evidence>
<gene>
    <name evidence="18" type="ORF">SAMN05421819_4586</name>
</gene>
<evidence type="ECO:0000256" key="9">
    <source>
        <dbReference type="ARBA" id="ARBA00023295"/>
    </source>
</evidence>
<comment type="subcellular location">
    <subcellularLocation>
        <location evidence="2">Secreted</location>
    </subcellularLocation>
</comment>
<dbReference type="InterPro" id="IPR008979">
    <property type="entry name" value="Galactose-bd-like_sf"/>
</dbReference>
<dbReference type="PROSITE" id="PS51257">
    <property type="entry name" value="PROKAR_LIPOPROTEIN"/>
    <property type="match status" value="1"/>
</dbReference>
<feature type="domain" description="Beta-mannosidase-like galactose-binding" evidence="17">
    <location>
        <begin position="50"/>
        <end position="220"/>
    </location>
</feature>
<reference evidence="18 19" key="1">
    <citation type="submission" date="2016-10" db="EMBL/GenBank/DDBJ databases">
        <authorList>
            <person name="de Groot N.N."/>
        </authorList>
    </citation>
    <scope>NUCLEOTIDE SEQUENCE [LARGE SCALE GENOMIC DNA]</scope>
    <source>
        <strain evidence="18 19">DSM 22489</strain>
    </source>
</reference>
<dbReference type="Pfam" id="PF17753">
    <property type="entry name" value="Ig_mannosidase"/>
    <property type="match status" value="1"/>
</dbReference>
<evidence type="ECO:0000313" key="19">
    <source>
        <dbReference type="Proteomes" id="UP000236728"/>
    </source>
</evidence>
<sequence length="875" mass="99193">MIRCRRLLPLFLAGAGLVSCLGIAAEAQGRQRISLDRPWQFRQLPDDGMSAFAADAPPAVQGDWLPATVPGDVHLDLLHDGKIPDPFYRDNESKLQWIEKAGWEYRTSVEATASVLARGHVELVFEGLDTECSIYLNGKRIAQPDNMFREWRVDVKPLLHSGANDLQIVFPAPMKAAEAVAAKDPWHDRTHTDPKGYIRKAVYEFGWDWGPRFATSGVYRPAYLEVWDNARISDLFVEQQSVSSAAAELDVHVDVLASREQKATLNLTYGIPSADQHQDRTITLGPGHNVISFPIDITHPQLWYPSGYGEQPIYQFHVSVKEEGKEVDSKNVKTGLRTVTLRRDLDKWGRSFEFVINGIPVFAKGADIIPFDSFPNRVTDQKYRHILQSAKDANMNMVRLWGGGYYETQDFYDICDELGLMVFHDLMFGNNWQPGTYDFKQNIQKEAEFQMTRLRNHPSIVFWDGNNETEELRDWNGNGQLPPAVHERIWQDYLTEFSGVLASTAARVTPQTPYWPSTPSADYEELSDTYQSGDNHDWSVWHQNADFEEFEKRPWRFVSEYGFQSFPEMKTIESFTNPEDRKDIFTPVMIAHQKNWGGNKIIQTYMSRYFGEPKDFASFLYASQVLQAEGIKTGTESFRRKRPETMGALFWQLNDCWPVASWSSIDYYGRWKALQYYARRFYAPVLVSPHFDSGTLSLYIVSDKVAVQQGQLRLRIMDFTGKVIKETNESVRIDPLASKIYQQMTMTDLLSLGQLDFSQLVGVAELSIGGKEVSSNLVFFVPSKQVKLPSASISTDIQPAGNGFDVTLKSSVLARAVYLSFGEADATYSDNYINLLPNEPATIHVSGDKLSLDELKRAASVTSLVDAFTTTTHAN</sequence>
<dbReference type="SUPFAM" id="SSF49785">
    <property type="entry name" value="Galactose-binding domain-like"/>
    <property type="match status" value="1"/>
</dbReference>
<comment type="catalytic activity">
    <reaction evidence="1">
        <text>Hydrolysis of terminal, non-reducing beta-D-mannose residues in beta-D-mannosides.</text>
        <dbReference type="EC" id="3.2.1.25"/>
    </reaction>
</comment>
<evidence type="ECO:0000259" key="15">
    <source>
        <dbReference type="Pfam" id="PF17753"/>
    </source>
</evidence>
<comment type="pathway">
    <text evidence="3">Glycan metabolism; N-glycan degradation.</text>
</comment>
<dbReference type="Gene3D" id="3.20.20.80">
    <property type="entry name" value="Glycosidases"/>
    <property type="match status" value="1"/>
</dbReference>
<name>A0A1H6CI00_9BACT</name>
<keyword evidence="19" id="KW-1185">Reference proteome</keyword>
<protein>
    <recommendedName>
        <fullName evidence="11">Beta-mannosidase B</fullName>
        <ecNumber evidence="5">3.2.1.25</ecNumber>
    </recommendedName>
    <alternativeName>
        <fullName evidence="12">Mannanase B</fullName>
    </alternativeName>
</protein>
<evidence type="ECO:0000256" key="8">
    <source>
        <dbReference type="ARBA" id="ARBA00023180"/>
    </source>
</evidence>
<evidence type="ECO:0000256" key="1">
    <source>
        <dbReference type="ARBA" id="ARBA00000829"/>
    </source>
</evidence>
<feature type="signal peptide" evidence="13">
    <location>
        <begin position="1"/>
        <end position="24"/>
    </location>
</feature>
<evidence type="ECO:0000256" key="5">
    <source>
        <dbReference type="ARBA" id="ARBA00012754"/>
    </source>
</evidence>
<evidence type="ECO:0000259" key="14">
    <source>
        <dbReference type="Pfam" id="PF00703"/>
    </source>
</evidence>
<dbReference type="InterPro" id="IPR013783">
    <property type="entry name" value="Ig-like_fold"/>
</dbReference>
<organism evidence="18 19">
    <name type="scientific">Bryocella elongata</name>
    <dbReference type="NCBI Taxonomy" id="863522"/>
    <lineage>
        <taxon>Bacteria</taxon>
        <taxon>Pseudomonadati</taxon>
        <taxon>Acidobacteriota</taxon>
        <taxon>Terriglobia</taxon>
        <taxon>Terriglobales</taxon>
        <taxon>Acidobacteriaceae</taxon>
        <taxon>Bryocella</taxon>
    </lineage>
</organism>
<dbReference type="EC" id="3.2.1.25" evidence="5"/>
<dbReference type="Gene3D" id="2.60.40.10">
    <property type="entry name" value="Immunoglobulins"/>
    <property type="match status" value="3"/>
</dbReference>
<dbReference type="InterPro" id="IPR054593">
    <property type="entry name" value="Beta-mannosidase-like_N2"/>
</dbReference>